<evidence type="ECO:0000256" key="5">
    <source>
        <dbReference type="ARBA" id="ARBA00022448"/>
    </source>
</evidence>
<dbReference type="PANTHER" id="PTHR24089">
    <property type="entry name" value="SOLUTE CARRIER FAMILY 25"/>
    <property type="match status" value="1"/>
</dbReference>
<evidence type="ECO:0000313" key="16">
    <source>
        <dbReference type="Proteomes" id="UP001174691"/>
    </source>
</evidence>
<dbReference type="AlphaFoldDB" id="A0AA38RDE2"/>
<keyword evidence="10" id="KW-0496">Mitochondrion</keyword>
<feature type="transmembrane region" description="Helical" evidence="14">
    <location>
        <begin position="351"/>
        <end position="374"/>
    </location>
</feature>
<keyword evidence="16" id="KW-1185">Reference proteome</keyword>
<keyword evidence="7" id="KW-0677">Repeat</keyword>
<organism evidence="15 16">
    <name type="scientific">Coniochaeta hoffmannii</name>
    <dbReference type="NCBI Taxonomy" id="91930"/>
    <lineage>
        <taxon>Eukaryota</taxon>
        <taxon>Fungi</taxon>
        <taxon>Dikarya</taxon>
        <taxon>Ascomycota</taxon>
        <taxon>Pezizomycotina</taxon>
        <taxon>Sordariomycetes</taxon>
        <taxon>Sordariomycetidae</taxon>
        <taxon>Coniochaetales</taxon>
        <taxon>Coniochaetaceae</taxon>
        <taxon>Coniochaeta</taxon>
    </lineage>
</organism>
<dbReference type="InterPro" id="IPR002167">
    <property type="entry name" value="GDC-like"/>
</dbReference>
<name>A0AA38RDE2_9PEZI</name>
<feature type="repeat" description="Solcar" evidence="12">
    <location>
        <begin position="292"/>
        <end position="380"/>
    </location>
</feature>
<dbReference type="PRINTS" id="PR00928">
    <property type="entry name" value="GRAVESDC"/>
</dbReference>
<dbReference type="InterPro" id="IPR018108">
    <property type="entry name" value="MCP_transmembrane"/>
</dbReference>
<keyword evidence="6 12" id="KW-0812">Transmembrane</keyword>
<evidence type="ECO:0000256" key="12">
    <source>
        <dbReference type="PROSITE-ProRule" id="PRU00282"/>
    </source>
</evidence>
<dbReference type="Gene3D" id="1.50.40.10">
    <property type="entry name" value="Mitochondrial carrier domain"/>
    <property type="match status" value="1"/>
</dbReference>
<dbReference type="Pfam" id="PF00153">
    <property type="entry name" value="Mito_carr"/>
    <property type="match status" value="3"/>
</dbReference>
<evidence type="ECO:0000256" key="7">
    <source>
        <dbReference type="ARBA" id="ARBA00022737"/>
    </source>
</evidence>
<evidence type="ECO:0000256" key="1">
    <source>
        <dbReference type="ARBA" id="ARBA00002238"/>
    </source>
</evidence>
<dbReference type="InterPro" id="IPR002067">
    <property type="entry name" value="MCP"/>
</dbReference>
<dbReference type="EMBL" id="JANBVN010000093">
    <property type="protein sequence ID" value="KAJ9145162.1"/>
    <property type="molecule type" value="Genomic_DNA"/>
</dbReference>
<dbReference type="PRINTS" id="PR00926">
    <property type="entry name" value="MITOCARRIER"/>
</dbReference>
<feature type="repeat" description="Solcar" evidence="12">
    <location>
        <begin position="57"/>
        <end position="148"/>
    </location>
</feature>
<dbReference type="InterPro" id="IPR023395">
    <property type="entry name" value="MCP_dom_sf"/>
</dbReference>
<evidence type="ECO:0000256" key="11">
    <source>
        <dbReference type="ARBA" id="ARBA00023136"/>
    </source>
</evidence>
<feature type="repeat" description="Solcar" evidence="12">
    <location>
        <begin position="156"/>
        <end position="266"/>
    </location>
</feature>
<comment type="similarity">
    <text evidence="3 13">Belongs to the mitochondrial carrier (TC 2.A.29) family.</text>
</comment>
<gene>
    <name evidence="15" type="ORF">NKR19_g6195</name>
</gene>
<evidence type="ECO:0000256" key="9">
    <source>
        <dbReference type="ARBA" id="ARBA00022989"/>
    </source>
</evidence>
<dbReference type="Proteomes" id="UP001174691">
    <property type="component" value="Unassembled WGS sequence"/>
</dbReference>
<proteinExistence type="inferred from homology"/>
<keyword evidence="11 12" id="KW-0472">Membrane</keyword>
<reference evidence="15" key="1">
    <citation type="submission" date="2022-07" db="EMBL/GenBank/DDBJ databases">
        <title>Fungi with potential for degradation of polypropylene.</title>
        <authorList>
            <person name="Gostincar C."/>
        </authorList>
    </citation>
    <scope>NUCLEOTIDE SEQUENCE</scope>
    <source>
        <strain evidence="15">EXF-13287</strain>
    </source>
</reference>
<evidence type="ECO:0000256" key="2">
    <source>
        <dbReference type="ARBA" id="ARBA00004448"/>
    </source>
</evidence>
<comment type="caution">
    <text evidence="15">The sequence shown here is derived from an EMBL/GenBank/DDBJ whole genome shotgun (WGS) entry which is preliminary data.</text>
</comment>
<accession>A0AA38RDE2</accession>
<dbReference type="GO" id="GO:0005743">
    <property type="term" value="C:mitochondrial inner membrane"/>
    <property type="evidence" value="ECO:0007669"/>
    <property type="project" value="UniProtKB-SubCell"/>
</dbReference>
<dbReference type="PROSITE" id="PS50920">
    <property type="entry name" value="SOLCAR"/>
    <property type="match status" value="3"/>
</dbReference>
<sequence>MSEIAQHSDQPRPAGDGLRVDGVVVEPRRNTKQDPALCPTDADAVVPRKKLEKRSFDYLWRSAVAGGLAGCAAKTVVAPLDRVKILFQSNNPEFRKYTSSSFGTAKAIKDIYVQDGPLGLFRGHSATLLRIFPYAGIKFLAYEQIRAVVIPHHRHETPFRRLISGSLAGVTSVFFTYPLEVIRVRLAFETKRDHRSGLVGICKQIYHEQPYSKPNPTAPAPLPQAVAAVAPRSGLVNFYRGFAPTLLGMLPYAGMSFLTHDTAGDLLRHPSIARYTTLPQPANAPRGKPPPLVSWAELVAGGVAGLVSQTASYPLEVIRRRMQVGGAVGDGHRLRIGETARLIMRERGFRGFWVGLTIGYVKVMPLAATSFFVYERLKTAFGI</sequence>
<evidence type="ECO:0000313" key="15">
    <source>
        <dbReference type="EMBL" id="KAJ9145162.1"/>
    </source>
</evidence>
<keyword evidence="5 13" id="KW-0813">Transport</keyword>
<dbReference type="SUPFAM" id="SSF103506">
    <property type="entry name" value="Mitochondrial carrier"/>
    <property type="match status" value="1"/>
</dbReference>
<keyword evidence="9 14" id="KW-1133">Transmembrane helix</keyword>
<evidence type="ECO:0000256" key="8">
    <source>
        <dbReference type="ARBA" id="ARBA00022792"/>
    </source>
</evidence>
<keyword evidence="8" id="KW-0999">Mitochondrion inner membrane</keyword>
<protein>
    <recommendedName>
        <fullName evidence="4">Mitochondrial thiamine pyrophosphate carrier 1</fullName>
    </recommendedName>
</protein>
<evidence type="ECO:0000256" key="14">
    <source>
        <dbReference type="SAM" id="Phobius"/>
    </source>
</evidence>
<evidence type="ECO:0000256" key="3">
    <source>
        <dbReference type="ARBA" id="ARBA00006375"/>
    </source>
</evidence>
<evidence type="ECO:0000256" key="4">
    <source>
        <dbReference type="ARBA" id="ARBA00021935"/>
    </source>
</evidence>
<evidence type="ECO:0000256" key="10">
    <source>
        <dbReference type="ARBA" id="ARBA00023128"/>
    </source>
</evidence>
<dbReference type="GO" id="GO:0055085">
    <property type="term" value="P:transmembrane transport"/>
    <property type="evidence" value="ECO:0007669"/>
    <property type="project" value="InterPro"/>
</dbReference>
<comment type="subcellular location">
    <subcellularLocation>
        <location evidence="2">Mitochondrion inner membrane</location>
        <topology evidence="2">Multi-pass membrane protein</topology>
    </subcellularLocation>
</comment>
<evidence type="ECO:0000256" key="6">
    <source>
        <dbReference type="ARBA" id="ARBA00022692"/>
    </source>
</evidence>
<evidence type="ECO:0000256" key="13">
    <source>
        <dbReference type="RuleBase" id="RU000488"/>
    </source>
</evidence>
<comment type="function">
    <text evidence="1">Mitochondrial transporter that mediates uptake of thiamine pyrophosphate (ThPP) into mitochondria.</text>
</comment>